<dbReference type="eggNOG" id="ENOG502QQG0">
    <property type="taxonomic scope" value="Eukaryota"/>
</dbReference>
<dbReference type="GeneID" id="4622343"/>
<evidence type="ECO:0000313" key="2">
    <source>
        <dbReference type="EMBL" id="AAS53888.1"/>
    </source>
</evidence>
<dbReference type="PANTHER" id="PTHR21708:SF34">
    <property type="entry name" value="OUTER SPORE WALL PROTEIN 2"/>
    <property type="match status" value="1"/>
</dbReference>
<dbReference type="KEGG" id="ago:AGOS_AFR517C"/>
<proteinExistence type="predicted"/>
<dbReference type="HOGENOM" id="CLU_022832_0_0_1"/>
<dbReference type="FunCoup" id="Q752Q6">
    <property type="interactions" value="34"/>
</dbReference>
<dbReference type="EMBL" id="AE016819">
    <property type="protein sequence ID" value="AAS53888.1"/>
    <property type="molecule type" value="Genomic_DNA"/>
</dbReference>
<feature type="region of interest" description="Disordered" evidence="1">
    <location>
        <begin position="568"/>
        <end position="667"/>
    </location>
</feature>
<feature type="compositionally biased region" description="Basic and acidic residues" evidence="1">
    <location>
        <begin position="580"/>
        <end position="595"/>
    </location>
</feature>
<dbReference type="InterPro" id="IPR051402">
    <property type="entry name" value="KPR-Related"/>
</dbReference>
<evidence type="ECO:0000313" key="3">
    <source>
        <dbReference type="Proteomes" id="UP000000591"/>
    </source>
</evidence>
<accession>Q752Q6</accession>
<name>Q752Q6_EREGS</name>
<sequence length="871" mass="99526">MVAVESNDKQLTCLLAGDTPITQVLSWRLNLMKTNVVLAAHSVPKKGKGTISWKSSKYGSNIYKPSEAIHSLRHLSSTRKFDIIVMSAISMKELQITCELIFKFCHNKTVIIVDSNFAVELDHFIVSQFPSDDLLKHKPTVVAMICDAEVRMVSATSYYLASDSYKYVFGLSYKTNQAELKYWQNLELVKEQFKDPNSKLNKFLQQLSSDKVSRLIKLVPSSKNTTNEMALEIWHRIIPKIAVHILSIVFQQCDYEKLLTDAGPVGVFKDLVFELMNISSHQAGGLLKDFVNETAEEGVKNSNLLSMINFENVIKLAKRKKRKLEKWVPANSPQRLNLNFEAYCFYHRYEFPANVLLSQPILVADRFGLRSSSLNFLCGVYSQYLAMTKTLPNQELFSKQEKPVFPFGPTMQFPTSGREPSRNSLKPPPKRPSKKDISSSMREKKQKKERKAKKDGKELLEKPKLLAGDSSNREDEMKGMALSPDSKTIGDLDEPTKKQVLRDSDILLTIMLQAKVDLNRHMSPELRHPDLELPPDLQALYLGAETYDFGLHMSPKGPFLSPTRELMLPRVTDKDDEDNKTESTERNHGKYDTNTRGKLARTSPTAPISATSNGHELSRLSAEEQEDDDDDSEDEDSEDDYDESDDESNECEDDYEEEEKHGYKRNQYSGRETLRPLNRRMCDDEMCVVDSTISLPSFQRKERNNLQYTGQYSESIGEFSRSLTSKYTTDLEKQIRLEPFTMSKYYQEVYQPDEFDGPMAHTPLNSTTLKPMPTALSAKSRHSLDPRTVSKLWKFQRRQHMEMGQISRPLTTPEDSLLQHLLILKRANMGGILNVTTSRYGDVDTSETIYQDWRNGEGELYRLRLTGGNEV</sequence>
<gene>
    <name evidence="2" type="ORF">AGOS_AFR517C</name>
</gene>
<feature type="compositionally biased region" description="Basic and acidic residues" evidence="1">
    <location>
        <begin position="455"/>
        <end position="464"/>
    </location>
</feature>
<dbReference type="OMA" id="IYEQFDY"/>
<protein>
    <submittedName>
        <fullName evidence="2">AFR517Cp</fullName>
    </submittedName>
</protein>
<dbReference type="InParanoid" id="Q752Q6"/>
<feature type="compositionally biased region" description="Polar residues" evidence="1">
    <location>
        <begin position="596"/>
        <end position="615"/>
    </location>
</feature>
<reference evidence="3" key="2">
    <citation type="journal article" date="2013" name="G3 (Bethesda)">
        <title>Genomes of Ashbya fungi isolated from insects reveal four mating-type loci, numerous translocations, lack of transposons, and distinct gene duplications.</title>
        <authorList>
            <person name="Dietrich F.S."/>
            <person name="Voegeli S."/>
            <person name="Kuo S."/>
            <person name="Philippsen P."/>
        </authorList>
    </citation>
    <scope>GENOME REANNOTATION</scope>
    <source>
        <strain evidence="3">ATCC 10895 / CBS 109.51 / FGSC 9923 / NRRL Y-1056</strain>
    </source>
</reference>
<dbReference type="RefSeq" id="NP_986064.1">
    <property type="nucleotide sequence ID" value="NM_212200.1"/>
</dbReference>
<dbReference type="OrthoDB" id="4068630at2759"/>
<dbReference type="STRING" id="284811.Q752Q6"/>
<evidence type="ECO:0000256" key="1">
    <source>
        <dbReference type="SAM" id="MobiDB-lite"/>
    </source>
</evidence>
<dbReference type="GO" id="GO:0005737">
    <property type="term" value="C:cytoplasm"/>
    <property type="evidence" value="ECO:0000318"/>
    <property type="project" value="GO_Central"/>
</dbReference>
<reference evidence="2 3" key="1">
    <citation type="journal article" date="2004" name="Science">
        <title>The Ashbya gossypii genome as a tool for mapping the ancient Saccharomyces cerevisiae genome.</title>
        <authorList>
            <person name="Dietrich F.S."/>
            <person name="Voegeli S."/>
            <person name="Brachat S."/>
            <person name="Lerch A."/>
            <person name="Gates K."/>
            <person name="Steiner S."/>
            <person name="Mohr C."/>
            <person name="Pohlmann R."/>
            <person name="Luedi P."/>
            <person name="Choi S."/>
            <person name="Wing R.A."/>
            <person name="Flavier A."/>
            <person name="Gaffney T.D."/>
            <person name="Philippsen P."/>
        </authorList>
    </citation>
    <scope>NUCLEOTIDE SEQUENCE [LARGE SCALE GENOMIC DNA]</scope>
    <source>
        <strain evidence="3">ATCC 10895 / CBS 109.51 / FGSC 9923 / NRRL Y-1056</strain>
    </source>
</reference>
<feature type="compositionally biased region" description="Acidic residues" evidence="1">
    <location>
        <begin position="623"/>
        <end position="657"/>
    </location>
</feature>
<dbReference type="Proteomes" id="UP000000591">
    <property type="component" value="Chromosome VI"/>
</dbReference>
<feature type="region of interest" description="Disordered" evidence="1">
    <location>
        <begin position="405"/>
        <end position="494"/>
    </location>
</feature>
<feature type="compositionally biased region" description="Basic and acidic residues" evidence="1">
    <location>
        <begin position="434"/>
        <end position="443"/>
    </location>
</feature>
<feature type="compositionally biased region" description="Basic residues" evidence="1">
    <location>
        <begin position="444"/>
        <end position="454"/>
    </location>
</feature>
<dbReference type="AlphaFoldDB" id="Q752Q6"/>
<keyword evidence="3" id="KW-1185">Reference proteome</keyword>
<dbReference type="PANTHER" id="PTHR21708">
    <property type="entry name" value="PROBABLE 2-DEHYDROPANTOATE 2-REDUCTASE"/>
    <property type="match status" value="1"/>
</dbReference>
<organism evidence="2 3">
    <name type="scientific">Eremothecium gossypii (strain ATCC 10895 / CBS 109.51 / FGSC 9923 / NRRL Y-1056)</name>
    <name type="common">Yeast</name>
    <name type="synonym">Ashbya gossypii</name>
    <dbReference type="NCBI Taxonomy" id="284811"/>
    <lineage>
        <taxon>Eukaryota</taxon>
        <taxon>Fungi</taxon>
        <taxon>Dikarya</taxon>
        <taxon>Ascomycota</taxon>
        <taxon>Saccharomycotina</taxon>
        <taxon>Saccharomycetes</taxon>
        <taxon>Saccharomycetales</taxon>
        <taxon>Saccharomycetaceae</taxon>
        <taxon>Eremothecium</taxon>
    </lineage>
</organism>